<gene>
    <name evidence="1" type="ORF">NZ35_24010</name>
</gene>
<evidence type="ECO:0000313" key="2">
    <source>
        <dbReference type="Proteomes" id="UP000030564"/>
    </source>
</evidence>
<dbReference type="AlphaFoldDB" id="A0A0A6D845"/>
<dbReference type="Proteomes" id="UP000030564">
    <property type="component" value="Unassembled WGS sequence"/>
</dbReference>
<evidence type="ECO:0000313" key="1">
    <source>
        <dbReference type="EMBL" id="KHA70759.1"/>
    </source>
</evidence>
<reference evidence="1 2" key="1">
    <citation type="submission" date="2014-10" db="EMBL/GenBank/DDBJ databases">
        <title>Draft genome sequence of Pseudomonas chlororaphis EA105.</title>
        <authorList>
            <person name="McCully L.M."/>
            <person name="Bitzer A.S."/>
            <person name="Spence C."/>
            <person name="Bais H."/>
            <person name="Silby M.W."/>
        </authorList>
    </citation>
    <scope>NUCLEOTIDE SEQUENCE [LARGE SCALE GENOMIC DNA]</scope>
    <source>
        <strain evidence="1 2">EA105</strain>
    </source>
</reference>
<accession>A0A0A6D845</accession>
<dbReference type="PATRIC" id="fig|587753.9.peg.4002"/>
<organism evidence="1 2">
    <name type="scientific">Pseudomonas chlororaphis</name>
    <dbReference type="NCBI Taxonomy" id="587753"/>
    <lineage>
        <taxon>Bacteria</taxon>
        <taxon>Pseudomonadati</taxon>
        <taxon>Pseudomonadota</taxon>
        <taxon>Gammaproteobacteria</taxon>
        <taxon>Pseudomonadales</taxon>
        <taxon>Pseudomonadaceae</taxon>
        <taxon>Pseudomonas</taxon>
    </lineage>
</organism>
<dbReference type="EMBL" id="JSFK01000031">
    <property type="protein sequence ID" value="KHA70759.1"/>
    <property type="molecule type" value="Genomic_DNA"/>
</dbReference>
<protein>
    <submittedName>
        <fullName evidence="1">Uncharacterized protein</fullName>
    </submittedName>
</protein>
<sequence>MYVRLDLHGGCLDDWSPRAGHQAPGMSRMDPAYRLYGRLLQHAKDNVDQQADERRAMELQDE</sequence>
<name>A0A0A6D845_9PSED</name>
<comment type="caution">
    <text evidence="1">The sequence shown here is derived from an EMBL/GenBank/DDBJ whole genome shotgun (WGS) entry which is preliminary data.</text>
</comment>
<proteinExistence type="predicted"/>